<dbReference type="Proteomes" id="UP000193778">
    <property type="component" value="Unassembled WGS sequence"/>
</dbReference>
<keyword evidence="2" id="KW-1185">Reference proteome</keyword>
<evidence type="ECO:0000313" key="1">
    <source>
        <dbReference type="EMBL" id="SLN76331.1"/>
    </source>
</evidence>
<dbReference type="AlphaFoldDB" id="A0A1X7ACI1"/>
<dbReference type="EMBL" id="FWFP01000018">
    <property type="protein sequence ID" value="SLN76331.1"/>
    <property type="molecule type" value="Genomic_DNA"/>
</dbReference>
<protein>
    <submittedName>
        <fullName evidence="1">Uncharacterized protein</fullName>
    </submittedName>
</protein>
<accession>A0A1X7ACI1</accession>
<name>A0A1X7ACI1_9RHOB</name>
<organism evidence="1 2">
    <name type="scientific">Ruegeria meonggei</name>
    <dbReference type="NCBI Taxonomy" id="1446476"/>
    <lineage>
        <taxon>Bacteria</taxon>
        <taxon>Pseudomonadati</taxon>
        <taxon>Pseudomonadota</taxon>
        <taxon>Alphaproteobacteria</taxon>
        <taxon>Rhodobacterales</taxon>
        <taxon>Roseobacteraceae</taxon>
        <taxon>Ruegeria</taxon>
    </lineage>
</organism>
<reference evidence="2" key="1">
    <citation type="submission" date="2017-03" db="EMBL/GenBank/DDBJ databases">
        <authorList>
            <person name="Rodrigo-Torres L."/>
            <person name="Arahal R.D."/>
            <person name="Lucena T."/>
        </authorList>
    </citation>
    <scope>NUCLEOTIDE SEQUENCE [LARGE SCALE GENOMIC DNA]</scope>
    <source>
        <strain evidence="2">CECT 8411</strain>
    </source>
</reference>
<sequence>MKVEFLNNHGLRAAGLRDHTVLCSDEERRIKTAVAIGNKMRRNKK</sequence>
<dbReference type="RefSeq" id="WP_159453949.1">
    <property type="nucleotide sequence ID" value="NZ_FWFP01000018.1"/>
</dbReference>
<proteinExistence type="predicted"/>
<evidence type="ECO:0000313" key="2">
    <source>
        <dbReference type="Proteomes" id="UP000193778"/>
    </source>
</evidence>
<gene>
    <name evidence="1" type="ORF">RUM8411_04383</name>
</gene>